<proteinExistence type="inferred from homology"/>
<keyword evidence="9" id="KW-1185">Reference proteome</keyword>
<keyword evidence="4" id="KW-0788">Thiol protease</keyword>
<dbReference type="PIRSF" id="PIRSF019015">
    <property type="entry name" value="P60_peptidase_YkfC"/>
    <property type="match status" value="1"/>
</dbReference>
<name>A0ABZ3HCQ3_9BACT</name>
<reference evidence="8 9" key="1">
    <citation type="submission" date="2024-03" db="EMBL/GenBank/DDBJ databases">
        <title>Sulfurimonas sp. HSL3-1.</title>
        <authorList>
            <person name="Wang S."/>
        </authorList>
    </citation>
    <scope>NUCLEOTIDE SEQUENCE [LARGE SCALE GENOMIC DNA]</scope>
    <source>
        <strain evidence="8 9">HSL3-1</strain>
    </source>
</reference>
<dbReference type="RefSeq" id="WP_345973716.1">
    <property type="nucleotide sequence ID" value="NZ_CP147920.1"/>
</dbReference>
<accession>A0ABZ3HCQ3</accession>
<dbReference type="Pfam" id="PF12912">
    <property type="entry name" value="N_NLPC_P60"/>
    <property type="match status" value="1"/>
</dbReference>
<dbReference type="Proteomes" id="UP001447842">
    <property type="component" value="Chromosome"/>
</dbReference>
<evidence type="ECO:0000256" key="2">
    <source>
        <dbReference type="ARBA" id="ARBA00022670"/>
    </source>
</evidence>
<keyword evidence="3" id="KW-0378">Hydrolase</keyword>
<sequence>MFSHPRPLTALAAALLALSLGGCTPKMLRDTAAETPLPPLAGVEDLQRFPQTIDPYLIRLQERNATLPVQQGYESTYYKVWDDAYTPEALEEVKWPFDVYRPENAYGQNLQPLSQAWFYAMLREANWQAYGSTAGRAVALRRLDLRNFPTEKPLFRDPSVAGEGFPFDYLQNSTVFAGEPLYISHYSRSGAWAYVMTSYATGWVPVDRIAPVGRAEREVLRAQPLLGLLEDRMPIHSLRGRYMFEGYVGMVLPLQQKSAAQWRVDPAGHAGTAEIRREAAAPLPLTFTRENMRRVIAPMMQTKYGWGGLYGERDCSSTLRDIFAPFGLWLPRNSYKQSRLGKVISFEGLDDAAKLAKIAAEGRPFETLLYLKGHILLYLGVYDGEPAVLHTVWGVKTVDDEGNFGRHIIGKTVISSLRLGHELEGYSDEYSLLHKVESMNFVFEEEEE</sequence>
<dbReference type="Pfam" id="PF12913">
    <property type="entry name" value="SH3_6"/>
    <property type="match status" value="1"/>
</dbReference>
<evidence type="ECO:0000259" key="6">
    <source>
        <dbReference type="Pfam" id="PF12912"/>
    </source>
</evidence>
<keyword evidence="2" id="KW-0645">Protease</keyword>
<evidence type="ECO:0000256" key="3">
    <source>
        <dbReference type="ARBA" id="ARBA00022801"/>
    </source>
</evidence>
<evidence type="ECO:0000259" key="5">
    <source>
        <dbReference type="Pfam" id="PF00877"/>
    </source>
</evidence>
<comment type="similarity">
    <text evidence="1">Belongs to the peptidase C40 family.</text>
</comment>
<dbReference type="SUPFAM" id="SSF54001">
    <property type="entry name" value="Cysteine proteinases"/>
    <property type="match status" value="1"/>
</dbReference>
<dbReference type="InterPro" id="IPR000064">
    <property type="entry name" value="NLP_P60_dom"/>
</dbReference>
<dbReference type="Pfam" id="PF00877">
    <property type="entry name" value="NLPC_P60"/>
    <property type="match status" value="1"/>
</dbReference>
<evidence type="ECO:0000256" key="4">
    <source>
        <dbReference type="ARBA" id="ARBA00022807"/>
    </source>
</evidence>
<dbReference type="InterPro" id="IPR039439">
    <property type="entry name" value="SH3b1_dom"/>
</dbReference>
<feature type="domain" description="NLPC/P60 N-terminal" evidence="6">
    <location>
        <begin position="15"/>
        <end position="130"/>
    </location>
</feature>
<feature type="domain" description="SH3b1" evidence="7">
    <location>
        <begin position="153"/>
        <end position="205"/>
    </location>
</feature>
<dbReference type="InterPro" id="IPR038765">
    <property type="entry name" value="Papain-like_cys_pep_sf"/>
</dbReference>
<evidence type="ECO:0000313" key="9">
    <source>
        <dbReference type="Proteomes" id="UP001447842"/>
    </source>
</evidence>
<evidence type="ECO:0000256" key="1">
    <source>
        <dbReference type="ARBA" id="ARBA00007074"/>
    </source>
</evidence>
<evidence type="ECO:0000259" key="7">
    <source>
        <dbReference type="Pfam" id="PF12913"/>
    </source>
</evidence>
<feature type="domain" description="NlpC/P60" evidence="5">
    <location>
        <begin position="302"/>
        <end position="391"/>
    </location>
</feature>
<evidence type="ECO:0000313" key="8">
    <source>
        <dbReference type="EMBL" id="XAU16308.1"/>
    </source>
</evidence>
<organism evidence="8 9">
    <name type="scientific">Sulfurimonas diazotrophicus</name>
    <dbReference type="NCBI Taxonomy" id="3131939"/>
    <lineage>
        <taxon>Bacteria</taxon>
        <taxon>Pseudomonadati</taxon>
        <taxon>Campylobacterota</taxon>
        <taxon>Epsilonproteobacteria</taxon>
        <taxon>Campylobacterales</taxon>
        <taxon>Sulfurimonadaceae</taxon>
        <taxon>Sulfurimonas</taxon>
    </lineage>
</organism>
<protein>
    <submittedName>
        <fullName evidence="8">SH3 domain-containing protein</fullName>
    </submittedName>
</protein>
<dbReference type="Gene3D" id="3.90.1720.10">
    <property type="entry name" value="endopeptidase domain like (from Nostoc punctiforme)"/>
    <property type="match status" value="1"/>
</dbReference>
<dbReference type="PROSITE" id="PS51257">
    <property type="entry name" value="PROKAR_LIPOPROTEIN"/>
    <property type="match status" value="1"/>
</dbReference>
<dbReference type="InterPro" id="IPR025606">
    <property type="entry name" value="NLPC/P60_N_dom"/>
</dbReference>
<dbReference type="InterPro" id="IPR027017">
    <property type="entry name" value="P60_peptidase_YkfC"/>
</dbReference>
<dbReference type="EMBL" id="CP147920">
    <property type="protein sequence ID" value="XAU16308.1"/>
    <property type="molecule type" value="Genomic_DNA"/>
</dbReference>
<gene>
    <name evidence="8" type="ORF">WCY31_06250</name>
</gene>